<dbReference type="NCBIfam" id="TIGR00210">
    <property type="entry name" value="gltS"/>
    <property type="match status" value="1"/>
</dbReference>
<dbReference type="InterPro" id="IPR004445">
    <property type="entry name" value="GltS"/>
</dbReference>
<dbReference type="OrthoDB" id="4921038at2"/>
<keyword evidence="1" id="KW-0915">Sodium</keyword>
<dbReference type="PANTHER" id="PTHR36178">
    <property type="entry name" value="SLR0625 PROTEIN"/>
    <property type="match status" value="1"/>
</dbReference>
<dbReference type="RefSeq" id="WP_136406780.1">
    <property type="nucleotide sequence ID" value="NZ_JARXRQ010000011.1"/>
</dbReference>
<dbReference type="GO" id="GO:0015501">
    <property type="term" value="F:glutamate:sodium symporter activity"/>
    <property type="evidence" value="ECO:0007669"/>
    <property type="project" value="UniProtKB-UniRule"/>
</dbReference>
<keyword evidence="1" id="KW-1133">Transmembrane helix</keyword>
<feature type="transmembrane region" description="Helical" evidence="1">
    <location>
        <begin position="67"/>
        <end position="84"/>
    </location>
</feature>
<dbReference type="AlphaFoldDB" id="A0A4S5BJD9"/>
<keyword evidence="1" id="KW-0769">Symport</keyword>
<feature type="transmembrane region" description="Helical" evidence="1">
    <location>
        <begin position="12"/>
        <end position="29"/>
    </location>
</feature>
<protein>
    <recommendedName>
        <fullName evidence="1 2">Sodium/glutamate symporter</fullName>
    </recommendedName>
</protein>
<gene>
    <name evidence="1 3" type="primary">gltS</name>
    <name evidence="3" type="ORF">E8K88_11295</name>
</gene>
<comment type="similarity">
    <text evidence="1">Belongs to the glutamate:Na(+) symporter (ESS) (TC 2.A.27) family.</text>
</comment>
<organism evidence="3 4">
    <name type="scientific">Lampropedia aestuarii</name>
    <dbReference type="NCBI Taxonomy" id="2562762"/>
    <lineage>
        <taxon>Bacteria</taxon>
        <taxon>Pseudomonadati</taxon>
        <taxon>Pseudomonadota</taxon>
        <taxon>Betaproteobacteria</taxon>
        <taxon>Burkholderiales</taxon>
        <taxon>Comamonadaceae</taxon>
        <taxon>Lampropedia</taxon>
    </lineage>
</organism>
<keyword evidence="1" id="KW-0812">Transmembrane</keyword>
<dbReference type="Pfam" id="PF03616">
    <property type="entry name" value="Glt_symporter"/>
    <property type="match status" value="1"/>
</dbReference>
<dbReference type="Proteomes" id="UP000306236">
    <property type="component" value="Unassembled WGS sequence"/>
</dbReference>
<feature type="transmembrane region" description="Helical" evidence="1">
    <location>
        <begin position="273"/>
        <end position="292"/>
    </location>
</feature>
<dbReference type="GO" id="GO:0005886">
    <property type="term" value="C:plasma membrane"/>
    <property type="evidence" value="ECO:0007669"/>
    <property type="project" value="UniProtKB-SubCell"/>
</dbReference>
<dbReference type="GO" id="GO:0015813">
    <property type="term" value="P:L-glutamate transmembrane transport"/>
    <property type="evidence" value="ECO:0007669"/>
    <property type="project" value="UniProtKB-UniRule"/>
</dbReference>
<feature type="transmembrane region" description="Helical" evidence="1">
    <location>
        <begin position="333"/>
        <end position="356"/>
    </location>
</feature>
<feature type="transmembrane region" description="Helical" evidence="1">
    <location>
        <begin position="158"/>
        <end position="181"/>
    </location>
</feature>
<proteinExistence type="inferred from homology"/>
<keyword evidence="1" id="KW-0029">Amino-acid transport</keyword>
<comment type="caution">
    <text evidence="3">The sequence shown here is derived from an EMBL/GenBank/DDBJ whole genome shotgun (WGS) entry which is preliminary data.</text>
</comment>
<dbReference type="HAMAP" id="MF_02062">
    <property type="entry name" value="GltS"/>
    <property type="match status" value="1"/>
</dbReference>
<feature type="transmembrane region" description="Helical" evidence="1">
    <location>
        <begin position="400"/>
        <end position="423"/>
    </location>
</feature>
<keyword evidence="1" id="KW-0739">Sodium transport</keyword>
<feature type="transmembrane region" description="Helical" evidence="1">
    <location>
        <begin position="41"/>
        <end position="61"/>
    </location>
</feature>
<keyword evidence="1" id="KW-1003">Cell membrane</keyword>
<dbReference type="EMBL" id="SSWX01000014">
    <property type="protein sequence ID" value="THJ32564.1"/>
    <property type="molecule type" value="Genomic_DNA"/>
</dbReference>
<dbReference type="PANTHER" id="PTHR36178:SF1">
    <property type="entry name" value="SODIUM_GLUTAMATE SYMPORTER"/>
    <property type="match status" value="1"/>
</dbReference>
<keyword evidence="1" id="KW-0406">Ion transport</keyword>
<keyword evidence="1" id="KW-0813">Transport</keyword>
<keyword evidence="4" id="KW-1185">Reference proteome</keyword>
<reference evidence="3 4" key="1">
    <citation type="submission" date="2019-04" db="EMBL/GenBank/DDBJ databases">
        <title>Lampropedia sp YIM MLB12 draf genome.</title>
        <authorList>
            <person name="Wang Y.-X."/>
        </authorList>
    </citation>
    <scope>NUCLEOTIDE SEQUENCE [LARGE SCALE GENOMIC DNA]</scope>
    <source>
        <strain evidence="3 4">YIM MLB12</strain>
    </source>
</reference>
<accession>A0A4S5BJD9</accession>
<comment type="function">
    <text evidence="1">Catalyzes the sodium-dependent transport of glutamate.</text>
</comment>
<name>A0A4S5BJD9_9BURK</name>
<keyword evidence="1" id="KW-0997">Cell inner membrane</keyword>
<feature type="transmembrane region" description="Helical" evidence="1">
    <location>
        <begin position="243"/>
        <end position="261"/>
    </location>
</feature>
<feature type="transmembrane region" description="Helical" evidence="1">
    <location>
        <begin position="96"/>
        <end position="121"/>
    </location>
</feature>
<sequence>MQALDLDGNYTLIAATVVLIVGRLLVHRIKFLNDFNIPEPVVGGLVAALLLTIAHAAFGFVVSINGSLQTAMMLMFFSSIGLGADFSKLKAGGKPLVILTLVVGLFIVVQNITGITMATLFGMPPLTGLVTGSITLTGGHGTAAGWGPRLEELGVTGATTLGIACATFGLVIGGLIGGPVARRLISKHKLTSTNNASYGATADKQALDATGIEPKVNDDGYLDEAALQFELPGRLRLITAQTALETLSLFAVCLAVSSYISNFVTTHFPDAPVTIPTFVWALGTGVVVRNLITPLFNFNVFDRCVDVIGNVALSLFLAMALLSLKLWELVDLAVPLLAILAVQTIVLVVFASVVTFRAMGKDYDAAVVAAGHCGFGMGATPTAVANMQAITSKYGASHKAFLVIPLVGAFFVDIINATVLSILTSLPMLR</sequence>
<comment type="subcellular location">
    <subcellularLocation>
        <location evidence="1">Cell inner membrane</location>
        <topology evidence="1">Multi-pass membrane protein</topology>
    </subcellularLocation>
</comment>
<evidence type="ECO:0000313" key="4">
    <source>
        <dbReference type="Proteomes" id="UP000306236"/>
    </source>
</evidence>
<evidence type="ECO:0000256" key="1">
    <source>
        <dbReference type="HAMAP-Rule" id="MF_02062"/>
    </source>
</evidence>
<keyword evidence="1" id="KW-0472">Membrane</keyword>
<evidence type="ECO:0000313" key="3">
    <source>
        <dbReference type="EMBL" id="THJ32564.1"/>
    </source>
</evidence>
<evidence type="ECO:0000256" key="2">
    <source>
        <dbReference type="NCBIfam" id="TIGR00210"/>
    </source>
</evidence>
<feature type="transmembrane region" description="Helical" evidence="1">
    <location>
        <begin position="304"/>
        <end position="327"/>
    </location>
</feature>